<evidence type="ECO:0000313" key="2">
    <source>
        <dbReference type="Proteomes" id="UP000018890"/>
    </source>
</evidence>
<dbReference type="RefSeq" id="WP_369384475.1">
    <property type="nucleotide sequence ID" value="NZ_BAUT01000122.1"/>
</dbReference>
<accession>W4Q969</accession>
<comment type="caution">
    <text evidence="1">The sequence shown here is derived from an EMBL/GenBank/DDBJ whole genome shotgun (WGS) entry which is preliminary data.</text>
</comment>
<dbReference type="EMBL" id="BAUT01000122">
    <property type="protein sequence ID" value="GAE28545.1"/>
    <property type="molecule type" value="Genomic_DNA"/>
</dbReference>
<dbReference type="InterPro" id="IPR007815">
    <property type="entry name" value="Emycin_Estase"/>
</dbReference>
<dbReference type="GO" id="GO:0008168">
    <property type="term" value="F:methyltransferase activity"/>
    <property type="evidence" value="ECO:0007669"/>
    <property type="project" value="UniProtKB-KW"/>
</dbReference>
<keyword evidence="1" id="KW-0489">Methyltransferase</keyword>
<organism evidence="1 2">
    <name type="scientific">Halalkalibacter wakoensis JCM 9140</name>
    <dbReference type="NCBI Taxonomy" id="1236970"/>
    <lineage>
        <taxon>Bacteria</taxon>
        <taxon>Bacillati</taxon>
        <taxon>Bacillota</taxon>
        <taxon>Bacilli</taxon>
        <taxon>Bacillales</taxon>
        <taxon>Bacillaceae</taxon>
        <taxon>Halalkalibacter</taxon>
    </lineage>
</organism>
<dbReference type="GO" id="GO:0032259">
    <property type="term" value="P:methylation"/>
    <property type="evidence" value="ECO:0007669"/>
    <property type="project" value="UniProtKB-KW"/>
</dbReference>
<sequence>MKNVYAIGFGTYEGSVIAAEKWGDPAQNMLVPKARSGSWEHELHFAGPFNKFIMFNEDNHQFFTKQIGHRAIGVVYHNQFEHLGNYVPSIMSERYNAFVHVDQTNALHPLT</sequence>
<keyword evidence="1" id="KW-0808">Transferase</keyword>
<name>W4Q969_9BACI</name>
<dbReference type="STRING" id="1236970.JCM9140_4790"/>
<dbReference type="GO" id="GO:0046677">
    <property type="term" value="P:response to antibiotic"/>
    <property type="evidence" value="ECO:0007669"/>
    <property type="project" value="InterPro"/>
</dbReference>
<dbReference type="AlphaFoldDB" id="W4Q969"/>
<proteinExistence type="predicted"/>
<keyword evidence="2" id="KW-1185">Reference proteome</keyword>
<dbReference type="PANTHER" id="PTHR31299">
    <property type="entry name" value="ESTERASE, PUTATIVE (AFU_ORTHOLOGUE AFUA_1G05850)-RELATED"/>
    <property type="match status" value="1"/>
</dbReference>
<dbReference type="Gene3D" id="3.40.1660.10">
    <property type="entry name" value="EreA-like (biosynthetic domain)"/>
    <property type="match status" value="1"/>
</dbReference>
<evidence type="ECO:0000313" key="1">
    <source>
        <dbReference type="EMBL" id="GAE28545.1"/>
    </source>
</evidence>
<dbReference type="Proteomes" id="UP000018890">
    <property type="component" value="Unassembled WGS sequence"/>
</dbReference>
<dbReference type="InterPro" id="IPR052036">
    <property type="entry name" value="Hydrolase/PRTase-associated"/>
</dbReference>
<dbReference type="PANTHER" id="PTHR31299:SF0">
    <property type="entry name" value="ESTERASE, PUTATIVE (AFU_ORTHOLOGUE AFUA_1G05850)-RELATED"/>
    <property type="match status" value="1"/>
</dbReference>
<protein>
    <submittedName>
        <fullName evidence="1">Protein-L-isoaspartate O-methyltransferase</fullName>
    </submittedName>
</protein>
<reference evidence="1" key="1">
    <citation type="journal article" date="2014" name="Genome Announc.">
        <title>Draft Genome Sequences of Three Alkaliphilic Bacillus Strains, Bacillus wakoensis JCM 9140T, Bacillus akibai JCM 9157T, and Bacillus hemicellulosilyticus JCM 9152T.</title>
        <authorList>
            <person name="Yuki M."/>
            <person name="Oshima K."/>
            <person name="Suda W."/>
            <person name="Oshida Y."/>
            <person name="Kitamura K."/>
            <person name="Iida T."/>
            <person name="Hattori M."/>
            <person name="Ohkuma M."/>
        </authorList>
    </citation>
    <scope>NUCLEOTIDE SEQUENCE [LARGE SCALE GENOMIC DNA]</scope>
    <source>
        <strain evidence="1">JCM 9140</strain>
    </source>
</reference>
<dbReference type="Pfam" id="PF05139">
    <property type="entry name" value="Erythro_esteras"/>
    <property type="match status" value="1"/>
</dbReference>
<gene>
    <name evidence="1" type="ORF">JCM9140_4790</name>
</gene>
<dbReference type="SUPFAM" id="SSF159501">
    <property type="entry name" value="EreA/ChaN-like"/>
    <property type="match status" value="1"/>
</dbReference>